<gene>
    <name evidence="1" type="ORF">H9942_10885</name>
</gene>
<dbReference type="EMBL" id="DWXZ01000230">
    <property type="protein sequence ID" value="HJB38551.1"/>
    <property type="molecule type" value="Genomic_DNA"/>
</dbReference>
<organism evidence="1 2">
    <name type="scientific">Candidatus Acutalibacter ornithocaccae</name>
    <dbReference type="NCBI Taxonomy" id="2838416"/>
    <lineage>
        <taxon>Bacteria</taxon>
        <taxon>Bacillati</taxon>
        <taxon>Bacillota</taxon>
        <taxon>Clostridia</taxon>
        <taxon>Eubacteriales</taxon>
        <taxon>Acutalibacteraceae</taxon>
        <taxon>Acutalibacter</taxon>
    </lineage>
</organism>
<dbReference type="PANTHER" id="PTHR33221">
    <property type="entry name" value="WINGED HELIX-TURN-HELIX TRANSCRIPTIONAL REGULATOR, RRF2 FAMILY"/>
    <property type="match status" value="1"/>
</dbReference>
<dbReference type="InterPro" id="IPR036390">
    <property type="entry name" value="WH_DNA-bd_sf"/>
</dbReference>
<dbReference type="Proteomes" id="UP000824214">
    <property type="component" value="Unassembled WGS sequence"/>
</dbReference>
<evidence type="ECO:0000313" key="2">
    <source>
        <dbReference type="Proteomes" id="UP000824214"/>
    </source>
</evidence>
<proteinExistence type="predicted"/>
<dbReference type="PANTHER" id="PTHR33221:SF2">
    <property type="entry name" value="TRANSCRIPTIONAL REGULATOR"/>
    <property type="match status" value="1"/>
</dbReference>
<dbReference type="PROSITE" id="PS01332">
    <property type="entry name" value="HTH_RRF2_1"/>
    <property type="match status" value="1"/>
</dbReference>
<dbReference type="InterPro" id="IPR030489">
    <property type="entry name" value="TR_Rrf2-type_CS"/>
</dbReference>
<dbReference type="PROSITE" id="PS51197">
    <property type="entry name" value="HTH_RRF2_2"/>
    <property type="match status" value="1"/>
</dbReference>
<evidence type="ECO:0000313" key="1">
    <source>
        <dbReference type="EMBL" id="HJB38551.1"/>
    </source>
</evidence>
<reference evidence="1" key="2">
    <citation type="submission" date="2021-04" db="EMBL/GenBank/DDBJ databases">
        <authorList>
            <person name="Gilroy R."/>
        </authorList>
    </citation>
    <scope>NUCLEOTIDE SEQUENCE</scope>
    <source>
        <strain evidence="1">ChiBcolR8-3208</strain>
    </source>
</reference>
<dbReference type="InterPro" id="IPR000944">
    <property type="entry name" value="Tscrpt_reg_Rrf2"/>
</dbReference>
<dbReference type="GO" id="GO:0003700">
    <property type="term" value="F:DNA-binding transcription factor activity"/>
    <property type="evidence" value="ECO:0007669"/>
    <property type="project" value="TreeGrafter"/>
</dbReference>
<protein>
    <submittedName>
        <fullName evidence="1">Rrf2 family transcriptional regulator</fullName>
    </submittedName>
</protein>
<accession>A0A9D2M0J8</accession>
<comment type="caution">
    <text evidence="1">The sequence shown here is derived from an EMBL/GenBank/DDBJ whole genome shotgun (WGS) entry which is preliminary data.</text>
</comment>
<reference evidence="1" key="1">
    <citation type="journal article" date="2021" name="PeerJ">
        <title>Extensive microbial diversity within the chicken gut microbiome revealed by metagenomics and culture.</title>
        <authorList>
            <person name="Gilroy R."/>
            <person name="Ravi A."/>
            <person name="Getino M."/>
            <person name="Pursley I."/>
            <person name="Horton D.L."/>
            <person name="Alikhan N.F."/>
            <person name="Baker D."/>
            <person name="Gharbi K."/>
            <person name="Hall N."/>
            <person name="Watson M."/>
            <person name="Adriaenssens E.M."/>
            <person name="Foster-Nyarko E."/>
            <person name="Jarju S."/>
            <person name="Secka A."/>
            <person name="Antonio M."/>
            <person name="Oren A."/>
            <person name="Chaudhuri R.R."/>
            <person name="La Ragione R."/>
            <person name="Hildebrand F."/>
            <person name="Pallen M.J."/>
        </authorList>
    </citation>
    <scope>NUCLEOTIDE SEQUENCE</scope>
    <source>
        <strain evidence="1">ChiBcolR8-3208</strain>
    </source>
</reference>
<dbReference type="AlphaFoldDB" id="A0A9D2M0J8"/>
<dbReference type="Gene3D" id="1.10.10.10">
    <property type="entry name" value="Winged helix-like DNA-binding domain superfamily/Winged helix DNA-binding domain"/>
    <property type="match status" value="1"/>
</dbReference>
<dbReference type="SUPFAM" id="SSF46785">
    <property type="entry name" value="Winged helix' DNA-binding domain"/>
    <property type="match status" value="1"/>
</dbReference>
<dbReference type="GO" id="GO:0005829">
    <property type="term" value="C:cytosol"/>
    <property type="evidence" value="ECO:0007669"/>
    <property type="project" value="TreeGrafter"/>
</dbReference>
<name>A0A9D2M0J8_9FIRM</name>
<dbReference type="Pfam" id="PF02082">
    <property type="entry name" value="Rrf2"/>
    <property type="match status" value="1"/>
</dbReference>
<sequence>MVMTLEADYAVRIVEYLTKHPERRDAKTISEETQIPLRFSLKILRELVAEGLVCSFKGAKGGYTLAKSPEEITLRQVIELVEGPYMLSRCQKEEYSCGREHCRLHSIYEKISEDVRRELESYTFAMICAPKPCSCCGEEAGT</sequence>
<dbReference type="InterPro" id="IPR036388">
    <property type="entry name" value="WH-like_DNA-bd_sf"/>
</dbReference>
<dbReference type="NCBIfam" id="TIGR00738">
    <property type="entry name" value="rrf2_super"/>
    <property type="match status" value="1"/>
</dbReference>